<organism evidence="2 3">
    <name type="scientific">Saccharophagus degradans</name>
    <dbReference type="NCBI Taxonomy" id="86304"/>
    <lineage>
        <taxon>Bacteria</taxon>
        <taxon>Pseudomonadati</taxon>
        <taxon>Pseudomonadota</taxon>
        <taxon>Gammaproteobacteria</taxon>
        <taxon>Cellvibrionales</taxon>
        <taxon>Cellvibrionaceae</taxon>
        <taxon>Saccharophagus</taxon>
    </lineage>
</organism>
<dbReference type="Proteomes" id="UP001169760">
    <property type="component" value="Unassembled WGS sequence"/>
</dbReference>
<dbReference type="GO" id="GO:0000976">
    <property type="term" value="F:transcription cis-regulatory region binding"/>
    <property type="evidence" value="ECO:0007669"/>
    <property type="project" value="TreeGrafter"/>
</dbReference>
<dbReference type="PANTHER" id="PTHR30146:SF24">
    <property type="entry name" value="XYLOSE OPERON REGULATORY PROTEIN"/>
    <property type="match status" value="1"/>
</dbReference>
<name>A0AAW7X042_9GAMM</name>
<dbReference type="Pfam" id="PF13377">
    <property type="entry name" value="Peripla_BP_3"/>
    <property type="match status" value="1"/>
</dbReference>
<gene>
    <name evidence="2" type="ORF">Q4521_00835</name>
</gene>
<dbReference type="EMBL" id="JAUOPB010000001">
    <property type="protein sequence ID" value="MDO6421008.1"/>
    <property type="molecule type" value="Genomic_DNA"/>
</dbReference>
<evidence type="ECO:0000259" key="1">
    <source>
        <dbReference type="Pfam" id="PF13377"/>
    </source>
</evidence>
<sequence length="448" mass="49758">MTSASQPDNQHIAVFSPYLQGFYLGEIVDQIRQLCSINHYKLTAIRTDSLATFDIPLGVSHFTGVIILKNAISPSLADRILTMGIPVVSIAYDYYPLEIPVVGCDNEQAVALAYNYLKELGHKQIAYVGDFSQYDLRKRFEYFGNLCDQDSNSNSDLDTFYPVDNSLYRGGLNAAKAFLKRGDTSTAVICGAGLTAIGFYEKINKSNRKIDVVGFDATSITPIYAPNIIAVDQNLHLIAHKALAVIKNIQQQEEVQREELVPARLILPNENKDATLNDYMVTCTEKNILANPNYAKALITNNYEWTKQIIDSNLDELMSIYPVFRDFMQAGLLCRTKLGANNETQLIATRAYTESETINLVSMDPPLSFSADTYPVEKQNSHIFIEGMINTHFPITVGGKSWGVLSFSGPANLAETNSSYMGFTSYVDTITQNLTHVLLAKTVLKTSE</sequence>
<evidence type="ECO:0000313" key="3">
    <source>
        <dbReference type="Proteomes" id="UP001169760"/>
    </source>
</evidence>
<protein>
    <submittedName>
        <fullName evidence="2">LacI family DNA-binding transcriptional regulator</fullName>
    </submittedName>
</protein>
<feature type="domain" description="Transcriptional regulator LacI/GalR-like sensor" evidence="1">
    <location>
        <begin position="115"/>
        <end position="266"/>
    </location>
</feature>
<reference evidence="2" key="1">
    <citation type="submission" date="2023-07" db="EMBL/GenBank/DDBJ databases">
        <title>Genome content predicts the carbon catabolic preferences of heterotrophic bacteria.</title>
        <authorList>
            <person name="Gralka M."/>
        </authorList>
    </citation>
    <scope>NUCLEOTIDE SEQUENCE</scope>
    <source>
        <strain evidence="2">I3M17_2</strain>
    </source>
</reference>
<comment type="caution">
    <text evidence="2">The sequence shown here is derived from an EMBL/GenBank/DDBJ whole genome shotgun (WGS) entry which is preliminary data.</text>
</comment>
<proteinExistence type="predicted"/>
<keyword evidence="2" id="KW-0238">DNA-binding</keyword>
<evidence type="ECO:0000313" key="2">
    <source>
        <dbReference type="EMBL" id="MDO6421008.1"/>
    </source>
</evidence>
<dbReference type="CDD" id="cd06267">
    <property type="entry name" value="PBP1_LacI_sugar_binding-like"/>
    <property type="match status" value="1"/>
</dbReference>
<dbReference type="GO" id="GO:0003700">
    <property type="term" value="F:DNA-binding transcription factor activity"/>
    <property type="evidence" value="ECO:0007669"/>
    <property type="project" value="TreeGrafter"/>
</dbReference>
<dbReference type="AlphaFoldDB" id="A0AAW7X042"/>
<accession>A0AAW7X042</accession>
<dbReference type="InterPro" id="IPR046335">
    <property type="entry name" value="LacI/GalR-like_sensor"/>
</dbReference>
<dbReference type="PANTHER" id="PTHR30146">
    <property type="entry name" value="LACI-RELATED TRANSCRIPTIONAL REPRESSOR"/>
    <property type="match status" value="1"/>
</dbReference>
<dbReference type="RefSeq" id="WP_216064216.1">
    <property type="nucleotide sequence ID" value="NZ_CP123764.1"/>
</dbReference>